<feature type="transmembrane region" description="Helical" evidence="1">
    <location>
        <begin position="6"/>
        <end position="23"/>
    </location>
</feature>
<keyword evidence="1" id="KW-0472">Membrane</keyword>
<dbReference type="RefSeq" id="WP_224476702.1">
    <property type="nucleotide sequence ID" value="NZ_JAIUJS010000001.1"/>
</dbReference>
<keyword evidence="3" id="KW-1185">Reference proteome</keyword>
<keyword evidence="1" id="KW-1133">Transmembrane helix</keyword>
<evidence type="ECO:0000256" key="1">
    <source>
        <dbReference type="SAM" id="Phobius"/>
    </source>
</evidence>
<evidence type="ECO:0000313" key="3">
    <source>
        <dbReference type="Proteomes" id="UP001198402"/>
    </source>
</evidence>
<dbReference type="EMBL" id="JAIUJS010000001">
    <property type="protein sequence ID" value="MCA0151730.1"/>
    <property type="molecule type" value="Genomic_DNA"/>
</dbReference>
<evidence type="ECO:0000313" key="2">
    <source>
        <dbReference type="EMBL" id="MCA0151730.1"/>
    </source>
</evidence>
<comment type="caution">
    <text evidence="2">The sequence shown here is derived from an EMBL/GenBank/DDBJ whole genome shotgun (WGS) entry which is preliminary data.</text>
</comment>
<keyword evidence="1" id="KW-0812">Transmembrane</keyword>
<name>A0ABS7XXB9_9FLAO</name>
<proteinExistence type="predicted"/>
<protein>
    <submittedName>
        <fullName evidence="2">Uncharacterized protein</fullName>
    </submittedName>
</protein>
<accession>A0ABS7XXB9</accession>
<sequence length="255" mass="30176">MGFFASIGALAIIGFLIYVMLMYQSKKEEGQIKQRDILQNSDAATNMINQYNKSKQDGNQIMTELELEKKLKKLSKKPEEVESYNNKVKRDYERKKEYDQSLIDDRVYGYKYDTDIFEIFDTNRELSTPELLSKVKAYYKINIEDAQNLIDNWSKHSLISDCIWGGKYKYSSFLKDEEKKFFSELSKPEKWAYTKSEILWEVGRTLTNEDRKIGSNDLTRNEWLIKNSKILKEKSDVENEFNNSMEGYFDDIFDD</sequence>
<dbReference type="Proteomes" id="UP001198402">
    <property type="component" value="Unassembled WGS sequence"/>
</dbReference>
<gene>
    <name evidence="2" type="ORF">LBV24_00785</name>
</gene>
<organism evidence="2 3">
    <name type="scientific">Winogradskyella vincentii</name>
    <dbReference type="NCBI Taxonomy" id="2877122"/>
    <lineage>
        <taxon>Bacteria</taxon>
        <taxon>Pseudomonadati</taxon>
        <taxon>Bacteroidota</taxon>
        <taxon>Flavobacteriia</taxon>
        <taxon>Flavobacteriales</taxon>
        <taxon>Flavobacteriaceae</taxon>
        <taxon>Winogradskyella</taxon>
    </lineage>
</organism>
<reference evidence="3" key="1">
    <citation type="submission" date="2023-07" db="EMBL/GenBank/DDBJ databases">
        <authorList>
            <person name="Yue Y."/>
        </authorList>
    </citation>
    <scope>NUCLEOTIDE SEQUENCE [LARGE SCALE GENOMIC DNA]</scope>
    <source>
        <strain evidence="3">2Y89</strain>
    </source>
</reference>